<proteinExistence type="predicted"/>
<gene>
    <name evidence="1" type="ORF">NSPZN2_40691</name>
</gene>
<organism evidence="1 2">
    <name type="scientific">Nitrospira defluvii</name>
    <dbReference type="NCBI Taxonomy" id="330214"/>
    <lineage>
        <taxon>Bacteria</taxon>
        <taxon>Pseudomonadati</taxon>
        <taxon>Nitrospirota</taxon>
        <taxon>Nitrospiria</taxon>
        <taxon>Nitrospirales</taxon>
        <taxon>Nitrospiraceae</taxon>
        <taxon>Nitrospira</taxon>
    </lineage>
</organism>
<comment type="caution">
    <text evidence="1">The sequence shown here is derived from an EMBL/GenBank/DDBJ whole genome shotgun (WGS) entry which is preliminary data.</text>
</comment>
<sequence length="78" mass="8819">MPHQQSSGQHLTVSQVAARLAITEDHLRRSILGQPDGIRALKLGNGPRAQWRVRVCDLEAWEEAKLVCYDAAPRPRRH</sequence>
<evidence type="ECO:0000313" key="2">
    <source>
        <dbReference type="Proteomes" id="UP000675880"/>
    </source>
</evidence>
<dbReference type="RefSeq" id="WP_213043475.1">
    <property type="nucleotide sequence ID" value="NZ_CAJNBJ010000017.1"/>
</dbReference>
<keyword evidence="2" id="KW-1185">Reference proteome</keyword>
<dbReference type="Proteomes" id="UP000675880">
    <property type="component" value="Unassembled WGS sequence"/>
</dbReference>
<evidence type="ECO:0008006" key="3">
    <source>
        <dbReference type="Google" id="ProtNLM"/>
    </source>
</evidence>
<evidence type="ECO:0000313" key="1">
    <source>
        <dbReference type="EMBL" id="CAE6779649.1"/>
    </source>
</evidence>
<protein>
    <recommendedName>
        <fullName evidence="3">Helix-turn-helix domain-containing protein</fullName>
    </recommendedName>
</protein>
<dbReference type="EMBL" id="CAJNBJ010000017">
    <property type="protein sequence ID" value="CAE6779649.1"/>
    <property type="molecule type" value="Genomic_DNA"/>
</dbReference>
<name>A0ABM8RZ22_9BACT</name>
<accession>A0ABM8RZ22</accession>
<reference evidence="1 2" key="1">
    <citation type="submission" date="2021-02" db="EMBL/GenBank/DDBJ databases">
        <authorList>
            <person name="Han P."/>
        </authorList>
    </citation>
    <scope>NUCLEOTIDE SEQUENCE [LARGE SCALE GENOMIC DNA]</scope>
    <source>
        <strain evidence="1">Candidatus Nitrospira sp. ZN2</strain>
    </source>
</reference>